<dbReference type="AlphaFoldDB" id="A0A2U9IFJ6"/>
<gene>
    <name evidence="1" type="ORF">DFR85_09315</name>
</gene>
<organism evidence="1 2">
    <name type="scientific">Acidianus brierleyi</name>
    <dbReference type="NCBI Taxonomy" id="41673"/>
    <lineage>
        <taxon>Archaea</taxon>
        <taxon>Thermoproteota</taxon>
        <taxon>Thermoprotei</taxon>
        <taxon>Sulfolobales</taxon>
        <taxon>Sulfolobaceae</taxon>
        <taxon>Acidianus</taxon>
    </lineage>
</organism>
<dbReference type="KEGG" id="abri:DFR85_09315"/>
<dbReference type="GeneID" id="36832353"/>
<evidence type="ECO:0000313" key="2">
    <source>
        <dbReference type="Proteomes" id="UP000248044"/>
    </source>
</evidence>
<dbReference type="RefSeq" id="WP_110270647.1">
    <property type="nucleotide sequence ID" value="NZ_CP029289.2"/>
</dbReference>
<name>A0A2U9IFJ6_9CREN</name>
<accession>A0A2U9IFJ6</accession>
<dbReference type="EMBL" id="CP029289">
    <property type="protein sequence ID" value="AWR94766.1"/>
    <property type="molecule type" value="Genomic_DNA"/>
</dbReference>
<sequence>MKIEEILKDFLAKEEREIEVKDQIEGEFNEEIPLGTKVVINYNGRRRIVDLGFLYIISKCNKNFVKDYLDMSFSLRYIHRKYKVYTEIEYAALFCMEFINDPDIRAALEKLKTYILSRENMEHGL</sequence>
<keyword evidence="2" id="KW-1185">Reference proteome</keyword>
<proteinExistence type="predicted"/>
<protein>
    <submittedName>
        <fullName evidence="1">Uncharacterized protein</fullName>
    </submittedName>
</protein>
<reference evidence="1 2" key="1">
    <citation type="submission" date="2018-05" db="EMBL/GenBank/DDBJ databases">
        <title>Complete Genome Sequences of Extremely Thermoacidophilic, Metal-Mobilizing Type-Strain Members of the Archaeal Family Sulfolobaceae: Acidianus brierleyi DSM-1651T, Acidianus sulfidivorans DSM-18786T, Metallosphaera hakonensis DSM-7519T, and Metallosphaera prunae DSM-10039T.</title>
        <authorList>
            <person name="Counts J.A."/>
            <person name="Kelly R.M."/>
        </authorList>
    </citation>
    <scope>NUCLEOTIDE SEQUENCE [LARGE SCALE GENOMIC DNA]</scope>
    <source>
        <strain evidence="1 2">DSM 1651</strain>
    </source>
</reference>
<evidence type="ECO:0000313" key="1">
    <source>
        <dbReference type="EMBL" id="AWR94766.1"/>
    </source>
</evidence>
<dbReference type="Proteomes" id="UP000248044">
    <property type="component" value="Chromosome"/>
</dbReference>
<dbReference type="OrthoDB" id="34414at2157"/>